<dbReference type="GO" id="GO:0000212">
    <property type="term" value="P:meiotic spindle organization"/>
    <property type="evidence" value="ECO:0007669"/>
    <property type="project" value="InterPro"/>
</dbReference>
<reference evidence="1 2" key="1">
    <citation type="submission" date="2020-06" db="EMBL/GenBank/DDBJ databases">
        <title>Transcriptomic and genomic resources for Thalictrum thalictroides and T. hernandezii: Facilitating candidate gene discovery in an emerging model plant lineage.</title>
        <authorList>
            <person name="Arias T."/>
            <person name="Riano-Pachon D.M."/>
            <person name="Di Stilio V.S."/>
        </authorList>
    </citation>
    <scope>NUCLEOTIDE SEQUENCE [LARGE SCALE GENOMIC DNA]</scope>
    <source>
        <strain evidence="2">cv. WT478/WT964</strain>
        <tissue evidence="1">Leaves</tissue>
    </source>
</reference>
<dbReference type="EMBL" id="JABWDY010005573">
    <property type="protein sequence ID" value="KAF5204324.1"/>
    <property type="molecule type" value="Genomic_DNA"/>
</dbReference>
<dbReference type="InterPro" id="IPR037500">
    <property type="entry name" value="Msp1"/>
</dbReference>
<protein>
    <submittedName>
        <fullName evidence="1">Multipolar spindle</fullName>
    </submittedName>
</protein>
<organism evidence="1 2">
    <name type="scientific">Thalictrum thalictroides</name>
    <name type="common">Rue-anemone</name>
    <name type="synonym">Anemone thalictroides</name>
    <dbReference type="NCBI Taxonomy" id="46969"/>
    <lineage>
        <taxon>Eukaryota</taxon>
        <taxon>Viridiplantae</taxon>
        <taxon>Streptophyta</taxon>
        <taxon>Embryophyta</taxon>
        <taxon>Tracheophyta</taxon>
        <taxon>Spermatophyta</taxon>
        <taxon>Magnoliopsida</taxon>
        <taxon>Ranunculales</taxon>
        <taxon>Ranunculaceae</taxon>
        <taxon>Thalictroideae</taxon>
        <taxon>Thalictrum</taxon>
    </lineage>
</organism>
<proteinExistence type="predicted"/>
<dbReference type="AlphaFoldDB" id="A0A7J6X3R4"/>
<dbReference type="OrthoDB" id="1913471at2759"/>
<dbReference type="Proteomes" id="UP000554482">
    <property type="component" value="Unassembled WGS sequence"/>
</dbReference>
<dbReference type="GO" id="GO:0007140">
    <property type="term" value="P:male meiotic nuclear division"/>
    <property type="evidence" value="ECO:0007669"/>
    <property type="project" value="TreeGrafter"/>
</dbReference>
<gene>
    <name evidence="1" type="ORF">FRX31_006089</name>
</gene>
<dbReference type="PANTHER" id="PTHR35768">
    <property type="entry name" value="PROTEIN MULTIPOLAR SPINDLE 1"/>
    <property type="match status" value="1"/>
</dbReference>
<name>A0A7J6X3R4_THATH</name>
<comment type="caution">
    <text evidence="1">The sequence shown here is derived from an EMBL/GenBank/DDBJ whole genome shotgun (WGS) entry which is preliminary data.</text>
</comment>
<dbReference type="GO" id="GO:0007059">
    <property type="term" value="P:chromosome segregation"/>
    <property type="evidence" value="ECO:0007669"/>
    <property type="project" value="TreeGrafter"/>
</dbReference>
<keyword evidence="2" id="KW-1185">Reference proteome</keyword>
<feature type="non-terminal residue" evidence="1">
    <location>
        <position position="1"/>
    </location>
</feature>
<accession>A0A7J6X3R4</accession>
<evidence type="ECO:0000313" key="1">
    <source>
        <dbReference type="EMBL" id="KAF5204324.1"/>
    </source>
</evidence>
<dbReference type="PANTHER" id="PTHR35768:SF1">
    <property type="entry name" value="PROTEIN MULTIPOLAR SPINDLE 1"/>
    <property type="match status" value="1"/>
</dbReference>
<sequence>SPSSDSDAQFCVQHLLRKLGAEPYIGHRTMLAVSQRILALADSLLFMDPFDNVFPNAHSCMFLLIQLVEFLISDYIQFWTSDREIDMPLFEEWLTSVVQARKALSLLESRNGLYLLYMDRVTGELAKQVGQVSCIQTLNREILESLFH</sequence>
<dbReference type="GO" id="GO:0042138">
    <property type="term" value="P:meiotic DNA double-strand break formation"/>
    <property type="evidence" value="ECO:0007669"/>
    <property type="project" value="InterPro"/>
</dbReference>
<evidence type="ECO:0000313" key="2">
    <source>
        <dbReference type="Proteomes" id="UP000554482"/>
    </source>
</evidence>